<feature type="transmembrane region" description="Helical" evidence="1">
    <location>
        <begin position="198"/>
        <end position="218"/>
    </location>
</feature>
<feature type="transmembrane region" description="Helical" evidence="1">
    <location>
        <begin position="69"/>
        <end position="93"/>
    </location>
</feature>
<gene>
    <name evidence="2" type="ORF">CANTEDRAFT_116386</name>
</gene>
<dbReference type="RefSeq" id="XP_006689550.1">
    <property type="nucleotide sequence ID" value="XM_006689487.1"/>
</dbReference>
<feature type="transmembrane region" description="Helical" evidence="1">
    <location>
        <begin position="122"/>
        <end position="146"/>
    </location>
</feature>
<feature type="transmembrane region" description="Helical" evidence="1">
    <location>
        <begin position="6"/>
        <end position="30"/>
    </location>
</feature>
<dbReference type="OrthoDB" id="2560628at2759"/>
<keyword evidence="1" id="KW-0472">Membrane</keyword>
<organism evidence="3">
    <name type="scientific">Candida tenuis (strain ATCC 10573 / BCRC 21748 / CBS 615 / JCM 9827 / NBRC 10315 / NRRL Y-1498 / VKM Y-70)</name>
    <name type="common">Yeast</name>
    <name type="synonym">Yamadazyma tenuis</name>
    <dbReference type="NCBI Taxonomy" id="590646"/>
    <lineage>
        <taxon>Eukaryota</taxon>
        <taxon>Fungi</taxon>
        <taxon>Dikarya</taxon>
        <taxon>Ascomycota</taxon>
        <taxon>Saccharomycotina</taxon>
        <taxon>Pichiomycetes</taxon>
        <taxon>Debaryomycetaceae</taxon>
        <taxon>Yamadazyma</taxon>
    </lineage>
</organism>
<sequence>MGFEIVDLGIAASVFLGLYLCFFGLAVYAITQKGFKSVYSWFFFYGIVRTGGQVSGVGFAIAGETHYQWLIAYMVMSVEGYFALVMASLYILCIEQKRVWGVSPLETPFITIRGAKRSYKSLFHLILVPGNALLIAGGCMLTGLTVQQLANNHSKIVTSRALRTTGQAIFLVQSLSVSALSIHSYFFKNLRSVSMKMLLVIIPFITMRGVYGLVSIYIDKMDYFLISNYISIANHKDMTIYEYTLGTSMEFISAFVMVNTVWFSKGPINEDTGGLSDGDSKV</sequence>
<protein>
    <submittedName>
        <fullName evidence="2">Uncharacterized protein</fullName>
    </submittedName>
</protein>
<dbReference type="PANTHER" id="PTHR42109">
    <property type="entry name" value="UNPLACED GENOMIC SCAFFOLD UM_SCAF_CONTIG_1.265, WHOLE GENOME SHOTGUN SEQUENCE"/>
    <property type="match status" value="1"/>
</dbReference>
<dbReference type="PANTHER" id="PTHR42109:SF2">
    <property type="entry name" value="INTEGRAL MEMBRANE PROTEIN"/>
    <property type="match status" value="1"/>
</dbReference>
<evidence type="ECO:0000256" key="1">
    <source>
        <dbReference type="SAM" id="Phobius"/>
    </source>
</evidence>
<reference evidence="2 3" key="1">
    <citation type="journal article" date="2011" name="Proc. Natl. Acad. Sci. U.S.A.">
        <title>Comparative genomics of xylose-fermenting fungi for enhanced biofuel production.</title>
        <authorList>
            <person name="Wohlbach D.J."/>
            <person name="Kuo A."/>
            <person name="Sato T.K."/>
            <person name="Potts K.M."/>
            <person name="Salamov A.A."/>
            <person name="LaButti K.M."/>
            <person name="Sun H."/>
            <person name="Clum A."/>
            <person name="Pangilinan J.L."/>
            <person name="Lindquist E.A."/>
            <person name="Lucas S."/>
            <person name="Lapidus A."/>
            <person name="Jin M."/>
            <person name="Gunawan C."/>
            <person name="Balan V."/>
            <person name="Dale B.E."/>
            <person name="Jeffries T.W."/>
            <person name="Zinkel R."/>
            <person name="Barry K.W."/>
            <person name="Grigoriev I.V."/>
            <person name="Gasch A.P."/>
        </authorList>
    </citation>
    <scope>NUCLEOTIDE SEQUENCE [LARGE SCALE GENOMIC DNA]</scope>
    <source>
        <strain evidence="3">ATCC 10573 / BCRC 21748 / CBS 615 / JCM 9827 / NBRC 10315 / NRRL Y-1498 / VKM Y-70</strain>
    </source>
</reference>
<evidence type="ECO:0000313" key="3">
    <source>
        <dbReference type="Proteomes" id="UP000000707"/>
    </source>
</evidence>
<proteinExistence type="predicted"/>
<dbReference type="AlphaFoldDB" id="G3BDM1"/>
<keyword evidence="1" id="KW-0812">Transmembrane</keyword>
<feature type="transmembrane region" description="Helical" evidence="1">
    <location>
        <begin position="238"/>
        <end position="258"/>
    </location>
</feature>
<keyword evidence="1" id="KW-1133">Transmembrane helix</keyword>
<accession>G3BDM1</accession>
<dbReference type="EMBL" id="GL996528">
    <property type="protein sequence ID" value="EGV60336.1"/>
    <property type="molecule type" value="Genomic_DNA"/>
</dbReference>
<evidence type="ECO:0000313" key="2">
    <source>
        <dbReference type="EMBL" id="EGV60336.1"/>
    </source>
</evidence>
<feature type="transmembrane region" description="Helical" evidence="1">
    <location>
        <begin position="166"/>
        <end position="186"/>
    </location>
</feature>
<name>G3BDM1_CANTC</name>
<dbReference type="KEGG" id="cten:18248278"/>
<dbReference type="Proteomes" id="UP000000707">
    <property type="component" value="Unassembled WGS sequence"/>
</dbReference>
<feature type="transmembrane region" description="Helical" evidence="1">
    <location>
        <begin position="42"/>
        <end position="63"/>
    </location>
</feature>
<dbReference type="eggNOG" id="ENOG502S6RY">
    <property type="taxonomic scope" value="Eukaryota"/>
</dbReference>
<keyword evidence="3" id="KW-1185">Reference proteome</keyword>
<dbReference type="HOGENOM" id="CLU_056040_1_0_1"/>
<dbReference type="GeneID" id="18248278"/>